<keyword evidence="8 12" id="KW-1133">Transmembrane helix</keyword>
<dbReference type="RefSeq" id="WP_022862145.1">
    <property type="nucleotide sequence ID" value="NZ_ATVG01000001.1"/>
</dbReference>
<dbReference type="SUPFAM" id="SSF161098">
    <property type="entry name" value="MetI-like"/>
    <property type="match status" value="1"/>
</dbReference>
<dbReference type="PROSITE" id="PS50928">
    <property type="entry name" value="ABC_TM1"/>
    <property type="match status" value="1"/>
</dbReference>
<dbReference type="EMBL" id="CP063189">
    <property type="protein sequence ID" value="WCZ32671.1"/>
    <property type="molecule type" value="Genomic_DNA"/>
</dbReference>
<name>A0ABY7U7K7_9CORY</name>
<dbReference type="CDD" id="cd06261">
    <property type="entry name" value="TM_PBP2"/>
    <property type="match status" value="1"/>
</dbReference>
<feature type="region of interest" description="Disordered" evidence="13">
    <location>
        <begin position="59"/>
        <end position="94"/>
    </location>
</feature>
<comment type="subcellular location">
    <subcellularLocation>
        <location evidence="1">Cell inner membrane</location>
        <topology evidence="1">Multi-pass membrane protein</topology>
    </subcellularLocation>
    <subcellularLocation>
        <location evidence="12">Cell membrane</location>
        <topology evidence="12">Multi-pass membrane protein</topology>
    </subcellularLocation>
</comment>
<reference evidence="15 16" key="1">
    <citation type="submission" date="2020-10" db="EMBL/GenBank/DDBJ databases">
        <title>Complete genome sequence of Corynebacterium massiliense DSM 45435, type strain of Corynebacterium massiliense.</title>
        <authorList>
            <person name="Busche T."/>
            <person name="Kalinowski J."/>
            <person name="Ruckert C."/>
        </authorList>
    </citation>
    <scope>NUCLEOTIDE SEQUENCE [LARGE SCALE GENOMIC DNA]</scope>
    <source>
        <strain evidence="15 16">DSM 45435</strain>
    </source>
</reference>
<dbReference type="InterPro" id="IPR000515">
    <property type="entry name" value="MetI-like"/>
</dbReference>
<evidence type="ECO:0000256" key="4">
    <source>
        <dbReference type="ARBA" id="ARBA00022519"/>
    </source>
</evidence>
<accession>A0ABY7U7K7</accession>
<feature type="transmembrane region" description="Helical" evidence="12">
    <location>
        <begin position="239"/>
        <end position="259"/>
    </location>
</feature>
<feature type="transmembrane region" description="Helical" evidence="12">
    <location>
        <begin position="211"/>
        <end position="233"/>
    </location>
</feature>
<feature type="transmembrane region" description="Helical" evidence="12">
    <location>
        <begin position="180"/>
        <end position="204"/>
    </location>
</feature>
<proteinExistence type="inferred from homology"/>
<feature type="transmembrane region" description="Helical" evidence="12">
    <location>
        <begin position="289"/>
        <end position="310"/>
    </location>
</feature>
<evidence type="ECO:0000256" key="10">
    <source>
        <dbReference type="ARBA" id="ARBA00024202"/>
    </source>
</evidence>
<feature type="region of interest" description="Disordered" evidence="13">
    <location>
        <begin position="1"/>
        <end position="23"/>
    </location>
</feature>
<evidence type="ECO:0000256" key="1">
    <source>
        <dbReference type="ARBA" id="ARBA00004429"/>
    </source>
</evidence>
<feature type="domain" description="ABC transmembrane type-1" evidence="14">
    <location>
        <begin position="180"/>
        <end position="365"/>
    </location>
</feature>
<keyword evidence="9 12" id="KW-0472">Membrane</keyword>
<evidence type="ECO:0000256" key="2">
    <source>
        <dbReference type="ARBA" id="ARBA00022448"/>
    </source>
</evidence>
<feature type="transmembrane region" description="Helical" evidence="12">
    <location>
        <begin position="115"/>
        <end position="136"/>
    </location>
</feature>
<evidence type="ECO:0000259" key="14">
    <source>
        <dbReference type="PROSITE" id="PS50928"/>
    </source>
</evidence>
<dbReference type="Pfam" id="PF00528">
    <property type="entry name" value="BPD_transp_1"/>
    <property type="match status" value="1"/>
</dbReference>
<keyword evidence="4" id="KW-0997">Cell inner membrane</keyword>
<evidence type="ECO:0000256" key="13">
    <source>
        <dbReference type="SAM" id="MobiDB-lite"/>
    </source>
</evidence>
<evidence type="ECO:0000256" key="8">
    <source>
        <dbReference type="ARBA" id="ARBA00022989"/>
    </source>
</evidence>
<protein>
    <recommendedName>
        <fullName evidence="11">Oligopeptide transport system permease protein OppC</fullName>
    </recommendedName>
</protein>
<dbReference type="Gene3D" id="1.10.3720.10">
    <property type="entry name" value="MetI-like"/>
    <property type="match status" value="1"/>
</dbReference>
<evidence type="ECO:0000256" key="12">
    <source>
        <dbReference type="RuleBase" id="RU363032"/>
    </source>
</evidence>
<keyword evidence="16" id="KW-1185">Reference proteome</keyword>
<sequence>MPDKKRATTPRSTARKFERHRRDDLAIDTAADNLGIRPHTSTADFSMATEPSAITALGSGVDADDAQRKSYTPAIDSGEGDAGDSGRAPGETRRTAFTGSSKFTLYRRRFFRNKMAVVGTAIFVVLVLASLFGKYLTQWGFDDPDFLNLSAPPSAEHWFGTNDAGNDLFAQTVHGLGRSLIIALTVAIGTSVLSALIGAAAAMFSGAVEKVILAVIHFLLAIPTFLLIALVVADSGGDWKLLIVVLIAFGWMYPARVIWSMALSVRENDYVRAAEYMGVSKSRTIVRHIIPNIGSLLIIQLVLGVVSTVVSETALSFLGLGVKLPDVSLGTLLAVGTNAVESSPWQFYFPALTLTLLTVSMAFIADGLRDAIDPNSNSGGRA</sequence>
<feature type="transmembrane region" description="Helical" evidence="12">
    <location>
        <begin position="347"/>
        <end position="365"/>
    </location>
</feature>
<evidence type="ECO:0000256" key="5">
    <source>
        <dbReference type="ARBA" id="ARBA00022692"/>
    </source>
</evidence>
<evidence type="ECO:0000256" key="11">
    <source>
        <dbReference type="ARBA" id="ARBA00072251"/>
    </source>
</evidence>
<organism evidence="15 16">
    <name type="scientific">Corynebacterium massiliense DSM 45435</name>
    <dbReference type="NCBI Taxonomy" id="1121364"/>
    <lineage>
        <taxon>Bacteria</taxon>
        <taxon>Bacillati</taxon>
        <taxon>Actinomycetota</taxon>
        <taxon>Actinomycetes</taxon>
        <taxon>Mycobacteriales</taxon>
        <taxon>Corynebacteriaceae</taxon>
        <taxon>Corynebacterium</taxon>
    </lineage>
</organism>
<evidence type="ECO:0000256" key="7">
    <source>
        <dbReference type="ARBA" id="ARBA00022927"/>
    </source>
</evidence>
<comment type="similarity">
    <text evidence="10">Belongs to the binding-protein-dependent transport system permease family. OppBC subfamily.</text>
</comment>
<evidence type="ECO:0000256" key="9">
    <source>
        <dbReference type="ARBA" id="ARBA00023136"/>
    </source>
</evidence>
<dbReference type="Pfam" id="PF12911">
    <property type="entry name" value="OppC_N"/>
    <property type="match status" value="1"/>
</dbReference>
<gene>
    <name evidence="15" type="primary">oppC2</name>
    <name evidence="15" type="ORF">CMASS_06185</name>
</gene>
<evidence type="ECO:0000313" key="16">
    <source>
        <dbReference type="Proteomes" id="UP001220064"/>
    </source>
</evidence>
<keyword evidence="6" id="KW-0571">Peptide transport</keyword>
<keyword evidence="2 12" id="KW-0813">Transport</keyword>
<dbReference type="InterPro" id="IPR025966">
    <property type="entry name" value="OppC_N"/>
</dbReference>
<keyword evidence="3" id="KW-1003">Cell membrane</keyword>
<evidence type="ECO:0000313" key="15">
    <source>
        <dbReference type="EMBL" id="WCZ32671.1"/>
    </source>
</evidence>
<keyword evidence="7" id="KW-0653">Protein transport</keyword>
<keyword evidence="5 12" id="KW-0812">Transmembrane</keyword>
<dbReference type="PANTHER" id="PTHR43386:SF2">
    <property type="entry name" value="OLIGOPEPTIDE TRANSPORT SYSTEM PERMEASE PROTEIN OPPC"/>
    <property type="match status" value="1"/>
</dbReference>
<dbReference type="InterPro" id="IPR035906">
    <property type="entry name" value="MetI-like_sf"/>
</dbReference>
<dbReference type="PANTHER" id="PTHR43386">
    <property type="entry name" value="OLIGOPEPTIDE TRANSPORT SYSTEM PERMEASE PROTEIN APPC"/>
    <property type="match status" value="1"/>
</dbReference>
<evidence type="ECO:0000256" key="3">
    <source>
        <dbReference type="ARBA" id="ARBA00022475"/>
    </source>
</evidence>
<dbReference type="Proteomes" id="UP001220064">
    <property type="component" value="Chromosome"/>
</dbReference>
<dbReference type="InterPro" id="IPR050366">
    <property type="entry name" value="BP-dependent_transpt_permease"/>
</dbReference>
<evidence type="ECO:0000256" key="6">
    <source>
        <dbReference type="ARBA" id="ARBA00022856"/>
    </source>
</evidence>